<dbReference type="Proteomes" id="UP000002051">
    <property type="component" value="Chromosome 5"/>
</dbReference>
<gene>
    <name evidence="2" type="ordered locus">MTR_5g064117</name>
</gene>
<evidence type="ECO:0000313" key="2">
    <source>
        <dbReference type="EMBL" id="KEH28076.1"/>
    </source>
</evidence>
<reference evidence="3" key="3">
    <citation type="submission" date="2015-04" db="UniProtKB">
        <authorList>
            <consortium name="EnsemblPlants"/>
        </authorList>
    </citation>
    <scope>IDENTIFICATION</scope>
    <source>
        <strain evidence="3">cv. Jemalong A17</strain>
    </source>
</reference>
<dbReference type="HOGENOM" id="CLU_2658236_0_0_1"/>
<protein>
    <submittedName>
        <fullName evidence="2 3">Uncharacterized protein</fullName>
    </submittedName>
</protein>
<evidence type="ECO:0000313" key="4">
    <source>
        <dbReference type="Proteomes" id="UP000002051"/>
    </source>
</evidence>
<proteinExistence type="predicted"/>
<evidence type="ECO:0000256" key="1">
    <source>
        <dbReference type="SAM" id="MobiDB-lite"/>
    </source>
</evidence>
<name>A0A072UF49_MEDTR</name>
<feature type="compositionally biased region" description="Basic and acidic residues" evidence="1">
    <location>
        <begin position="65"/>
        <end position="76"/>
    </location>
</feature>
<reference evidence="2 4" key="1">
    <citation type="journal article" date="2011" name="Nature">
        <title>The Medicago genome provides insight into the evolution of rhizobial symbioses.</title>
        <authorList>
            <person name="Young N.D."/>
            <person name="Debelle F."/>
            <person name="Oldroyd G.E."/>
            <person name="Geurts R."/>
            <person name="Cannon S.B."/>
            <person name="Udvardi M.K."/>
            <person name="Benedito V.A."/>
            <person name="Mayer K.F."/>
            <person name="Gouzy J."/>
            <person name="Schoof H."/>
            <person name="Van de Peer Y."/>
            <person name="Proost S."/>
            <person name="Cook D.R."/>
            <person name="Meyers B.C."/>
            <person name="Spannagl M."/>
            <person name="Cheung F."/>
            <person name="De Mita S."/>
            <person name="Krishnakumar V."/>
            <person name="Gundlach H."/>
            <person name="Zhou S."/>
            <person name="Mudge J."/>
            <person name="Bharti A.K."/>
            <person name="Murray J.D."/>
            <person name="Naoumkina M.A."/>
            <person name="Rosen B."/>
            <person name="Silverstein K.A."/>
            <person name="Tang H."/>
            <person name="Rombauts S."/>
            <person name="Zhao P.X."/>
            <person name="Zhou P."/>
            <person name="Barbe V."/>
            <person name="Bardou P."/>
            <person name="Bechner M."/>
            <person name="Bellec A."/>
            <person name="Berger A."/>
            <person name="Berges H."/>
            <person name="Bidwell S."/>
            <person name="Bisseling T."/>
            <person name="Choisne N."/>
            <person name="Couloux A."/>
            <person name="Denny R."/>
            <person name="Deshpande S."/>
            <person name="Dai X."/>
            <person name="Doyle J.J."/>
            <person name="Dudez A.M."/>
            <person name="Farmer A.D."/>
            <person name="Fouteau S."/>
            <person name="Franken C."/>
            <person name="Gibelin C."/>
            <person name="Gish J."/>
            <person name="Goldstein S."/>
            <person name="Gonzalez A.J."/>
            <person name="Green P.J."/>
            <person name="Hallab A."/>
            <person name="Hartog M."/>
            <person name="Hua A."/>
            <person name="Humphray S.J."/>
            <person name="Jeong D.H."/>
            <person name="Jing Y."/>
            <person name="Jocker A."/>
            <person name="Kenton S.M."/>
            <person name="Kim D.J."/>
            <person name="Klee K."/>
            <person name="Lai H."/>
            <person name="Lang C."/>
            <person name="Lin S."/>
            <person name="Macmil S.L."/>
            <person name="Magdelenat G."/>
            <person name="Matthews L."/>
            <person name="McCorrison J."/>
            <person name="Monaghan E.L."/>
            <person name="Mun J.H."/>
            <person name="Najar F.Z."/>
            <person name="Nicholson C."/>
            <person name="Noirot C."/>
            <person name="O'Bleness M."/>
            <person name="Paule C.R."/>
            <person name="Poulain J."/>
            <person name="Prion F."/>
            <person name="Qin B."/>
            <person name="Qu C."/>
            <person name="Retzel E.F."/>
            <person name="Riddle C."/>
            <person name="Sallet E."/>
            <person name="Samain S."/>
            <person name="Samson N."/>
            <person name="Sanders I."/>
            <person name="Saurat O."/>
            <person name="Scarpelli C."/>
            <person name="Schiex T."/>
            <person name="Segurens B."/>
            <person name="Severin A.J."/>
            <person name="Sherrier D.J."/>
            <person name="Shi R."/>
            <person name="Sims S."/>
            <person name="Singer S.R."/>
            <person name="Sinharoy S."/>
            <person name="Sterck L."/>
            <person name="Viollet A."/>
            <person name="Wang B.B."/>
            <person name="Wang K."/>
            <person name="Wang M."/>
            <person name="Wang X."/>
            <person name="Warfsmann J."/>
            <person name="Weissenbach J."/>
            <person name="White D.D."/>
            <person name="White J.D."/>
            <person name="Wiley G.B."/>
            <person name="Wincker P."/>
            <person name="Xing Y."/>
            <person name="Yang L."/>
            <person name="Yao Z."/>
            <person name="Ying F."/>
            <person name="Zhai J."/>
            <person name="Zhou L."/>
            <person name="Zuber A."/>
            <person name="Denarie J."/>
            <person name="Dixon R.A."/>
            <person name="May G.D."/>
            <person name="Schwartz D.C."/>
            <person name="Rogers J."/>
            <person name="Quetier F."/>
            <person name="Town C.D."/>
            <person name="Roe B.A."/>
        </authorList>
    </citation>
    <scope>NUCLEOTIDE SEQUENCE [LARGE SCALE GENOMIC DNA]</scope>
    <source>
        <strain evidence="2">A17</strain>
        <strain evidence="3 4">cv. Jemalong A17</strain>
    </source>
</reference>
<dbReference type="EMBL" id="CM001221">
    <property type="protein sequence ID" value="KEH28076.1"/>
    <property type="molecule type" value="Genomic_DNA"/>
</dbReference>
<evidence type="ECO:0000313" key="3">
    <source>
        <dbReference type="EnsemblPlants" id="KEH28076"/>
    </source>
</evidence>
<sequence>MFFVGGGGCFRYCRHCNATAIVASSITFIRDVKDGNVTITITATTTYKPRSATKGGVPNVYDPTKTNEKKSFLKRS</sequence>
<accession>A0A072UF49</accession>
<reference evidence="2 4" key="2">
    <citation type="journal article" date="2014" name="BMC Genomics">
        <title>An improved genome release (version Mt4.0) for the model legume Medicago truncatula.</title>
        <authorList>
            <person name="Tang H."/>
            <person name="Krishnakumar V."/>
            <person name="Bidwell S."/>
            <person name="Rosen B."/>
            <person name="Chan A."/>
            <person name="Zhou S."/>
            <person name="Gentzbittel L."/>
            <person name="Childs K.L."/>
            <person name="Yandell M."/>
            <person name="Gundlach H."/>
            <person name="Mayer K.F."/>
            <person name="Schwartz D.C."/>
            <person name="Town C.D."/>
        </authorList>
    </citation>
    <scope>GENOME REANNOTATION</scope>
    <source>
        <strain evidence="2">A17</strain>
        <strain evidence="3 4">cv. Jemalong A17</strain>
    </source>
</reference>
<feature type="region of interest" description="Disordered" evidence="1">
    <location>
        <begin position="51"/>
        <end position="76"/>
    </location>
</feature>
<keyword evidence="4" id="KW-1185">Reference proteome</keyword>
<organism evidence="2 4">
    <name type="scientific">Medicago truncatula</name>
    <name type="common">Barrel medic</name>
    <name type="synonym">Medicago tribuloides</name>
    <dbReference type="NCBI Taxonomy" id="3880"/>
    <lineage>
        <taxon>Eukaryota</taxon>
        <taxon>Viridiplantae</taxon>
        <taxon>Streptophyta</taxon>
        <taxon>Embryophyta</taxon>
        <taxon>Tracheophyta</taxon>
        <taxon>Spermatophyta</taxon>
        <taxon>Magnoliopsida</taxon>
        <taxon>eudicotyledons</taxon>
        <taxon>Gunneridae</taxon>
        <taxon>Pentapetalae</taxon>
        <taxon>rosids</taxon>
        <taxon>fabids</taxon>
        <taxon>Fabales</taxon>
        <taxon>Fabaceae</taxon>
        <taxon>Papilionoideae</taxon>
        <taxon>50 kb inversion clade</taxon>
        <taxon>NPAAA clade</taxon>
        <taxon>Hologalegina</taxon>
        <taxon>IRL clade</taxon>
        <taxon>Trifolieae</taxon>
        <taxon>Medicago</taxon>
    </lineage>
</organism>
<dbReference type="EnsemblPlants" id="KEH28076">
    <property type="protein sequence ID" value="KEH28076"/>
    <property type="gene ID" value="MTR_5g064117"/>
</dbReference>
<dbReference type="AlphaFoldDB" id="A0A072UF49"/>